<protein>
    <submittedName>
        <fullName evidence="1">Uncharacterized protein</fullName>
    </submittedName>
</protein>
<dbReference type="KEGG" id="vg:26635424"/>
<accession>A0A0B5A0W4</accession>
<dbReference type="OrthoDB" id="16520at10239"/>
<keyword evidence="2" id="KW-1185">Reference proteome</keyword>
<gene>
    <name evidence="1" type="primary">45</name>
    <name evidence="1" type="ORF">SHEEN_45</name>
</gene>
<organism evidence="1 2">
    <name type="scientific">Mycobacterium phage Sheen</name>
    <dbReference type="NCBI Taxonomy" id="1589274"/>
    <lineage>
        <taxon>Viruses</taxon>
        <taxon>Duplodnaviria</taxon>
        <taxon>Heunggongvirae</taxon>
        <taxon>Uroviricota</taxon>
        <taxon>Caudoviricetes</taxon>
        <taxon>Sheenvirus</taxon>
        <taxon>Sheenvirus Sheen</taxon>
    </lineage>
</organism>
<evidence type="ECO:0000313" key="2">
    <source>
        <dbReference type="Proteomes" id="UP000031723"/>
    </source>
</evidence>
<dbReference type="Proteomes" id="UP000031723">
    <property type="component" value="Segment"/>
</dbReference>
<dbReference type="RefSeq" id="YP_009209082.1">
    <property type="nucleotide sequence ID" value="NC_028914.1"/>
</dbReference>
<dbReference type="GeneID" id="26635424"/>
<reference evidence="1 2" key="1">
    <citation type="submission" date="2014-12" db="EMBL/GenBank/DDBJ databases">
        <authorList>
            <person name="Cote D."/>
            <person name="Daigle Z."/>
            <person name="Borges K.M."/>
            <person name="Adams S.D."/>
            <person name="Alvey R.M."/>
            <person name="Barekzi N."/>
            <person name="Beal Z.N."/>
            <person name="Briggs L.A."/>
            <person name="Brown T."/>
            <person name="Coomans R.J."/>
            <person name="D'Elia T."/>
            <person name="Doss J.H."/>
            <person name="Ellsworth J.A."/>
            <person name="Ettinger W.F."/>
            <person name="Fox D.J."/>
            <person name="Gauthier D.T."/>
            <person name="Andriolo J.M."/>
            <person name="Grubb S."/>
            <person name="Gugssa A.H."/>
            <person name="Hauser C.R."/>
            <person name="Hull A.K."/>
            <person name="Jackson N."/>
            <person name="Kart M.U."/>
            <person name="Korey C.A."/>
            <person name="Makemson J."/>
            <person name="McKinney A.L."/>
            <person name="Nelson P.R."/>
            <person name="Newman R.H."/>
            <person name="Powell G."/>
            <person name="Rodriguez-Lanetty M."/>
            <person name="Royer D."/>
            <person name="Sabila M.H."/>
            <person name="Sadana R."/>
            <person name="Saha S."/>
            <person name="Sangster N."/>
            <person name="Slowan-Pomeroy T."/>
            <person name="Urbinati C.R."/>
            <person name="Ward R.E."/>
            <person name="Warner M."/>
            <person name="Williamson B."/>
            <person name="Biederman B."/>
            <person name="Cresawn S.G."/>
            <person name="Bowman C.A."/>
            <person name="Russell D.A."/>
            <person name="Pope W.H."/>
            <person name="Jacobs-Sera D."/>
            <person name="Hendrix R.W."/>
            <person name="Hatfull G.H."/>
        </authorList>
    </citation>
    <scope>NUCLEOTIDE SEQUENCE [LARGE SCALE GENOMIC DNA]</scope>
</reference>
<evidence type="ECO:0000313" key="1">
    <source>
        <dbReference type="EMBL" id="AJD82463.1"/>
    </source>
</evidence>
<name>A0A0B5A0W4_9CAUD</name>
<sequence>MADKIVALVSEPRDEDLPIDVQGVNLRHKAIELMQEIANIKKSTVRYRGATDAAVVDFGPDVGLVTLWQRNLMAARFDADGTVLKEVCGTVSKTEGRNFYAVSFERDATDLGE</sequence>
<proteinExistence type="predicted"/>
<dbReference type="InterPro" id="IPR035252">
    <property type="entry name" value="Gp44"/>
</dbReference>
<dbReference type="EMBL" id="KP273225">
    <property type="protein sequence ID" value="AJD82463.1"/>
    <property type="molecule type" value="Genomic_DNA"/>
</dbReference>
<dbReference type="Pfam" id="PF17510">
    <property type="entry name" value="GP44"/>
    <property type="match status" value="1"/>
</dbReference>